<dbReference type="KEGG" id="paly:O3E_00200"/>
<evidence type="ECO:0000256" key="2">
    <source>
        <dbReference type="ARBA" id="ARBA00004184"/>
    </source>
</evidence>
<evidence type="ECO:0000256" key="14">
    <source>
        <dbReference type="RuleBase" id="RU003656"/>
    </source>
</evidence>
<dbReference type="PANTHER" id="PTHR13822:SF10">
    <property type="entry name" value="ATP SYNTHASE EPSILON CHAIN, CHLOROPLASTIC"/>
    <property type="match status" value="1"/>
</dbReference>
<evidence type="ECO:0000256" key="7">
    <source>
        <dbReference type="ARBA" id="ARBA00023065"/>
    </source>
</evidence>
<evidence type="ECO:0000256" key="8">
    <source>
        <dbReference type="ARBA" id="ARBA00023136"/>
    </source>
</evidence>
<accession>A0AAU8RQN6</accession>
<evidence type="ECO:0000256" key="1">
    <source>
        <dbReference type="ARBA" id="ARBA00003543"/>
    </source>
</evidence>
<dbReference type="GO" id="GO:0045259">
    <property type="term" value="C:proton-transporting ATP synthase complex"/>
    <property type="evidence" value="ECO:0007669"/>
    <property type="project" value="UniProtKB-KW"/>
</dbReference>
<dbReference type="GO" id="GO:0005524">
    <property type="term" value="F:ATP binding"/>
    <property type="evidence" value="ECO:0007669"/>
    <property type="project" value="UniProtKB-UniRule"/>
</dbReference>
<feature type="domain" description="ATP synthase F1 complex delta/epsilon subunit N-terminal" evidence="15">
    <location>
        <begin position="5"/>
        <end position="79"/>
    </location>
</feature>
<dbReference type="NCBIfam" id="TIGR01216">
    <property type="entry name" value="ATP_synt_epsi"/>
    <property type="match status" value="1"/>
</dbReference>
<proteinExistence type="inferred from homology"/>
<gene>
    <name evidence="13" type="primary">atpC</name>
    <name evidence="16" type="ORF">O3E_00200</name>
</gene>
<keyword evidence="8 13" id="KW-0472">Membrane</keyword>
<evidence type="ECO:0000256" key="10">
    <source>
        <dbReference type="ARBA" id="ARBA00023310"/>
    </source>
</evidence>
<name>A0AAU8RQN6_9GAMM</name>
<evidence type="ECO:0000256" key="13">
    <source>
        <dbReference type="HAMAP-Rule" id="MF_00530"/>
    </source>
</evidence>
<evidence type="ECO:0000256" key="3">
    <source>
        <dbReference type="ARBA" id="ARBA00005712"/>
    </source>
</evidence>
<dbReference type="Gene3D" id="2.60.15.10">
    <property type="entry name" value="F0F1 ATP synthase delta/epsilon subunit, N-terminal"/>
    <property type="match status" value="1"/>
</dbReference>
<dbReference type="GO" id="GO:0005886">
    <property type="term" value="C:plasma membrane"/>
    <property type="evidence" value="ECO:0007669"/>
    <property type="project" value="UniProtKB-SubCell"/>
</dbReference>
<protein>
    <recommendedName>
        <fullName evidence="5 13">ATP synthase epsilon chain</fullName>
    </recommendedName>
    <alternativeName>
        <fullName evidence="12 13">ATP synthase F1 sector epsilon subunit</fullName>
    </alternativeName>
    <alternativeName>
        <fullName evidence="11 13">F-ATPase epsilon subunit</fullName>
    </alternativeName>
</protein>
<dbReference type="RefSeq" id="WP_014894952.1">
    <property type="nucleotide sequence ID" value="NZ_CP007563.1"/>
</dbReference>
<dbReference type="InterPro" id="IPR001469">
    <property type="entry name" value="ATP_synth_F1_dsu/esu"/>
</dbReference>
<dbReference type="EMBL" id="CP007563">
    <property type="protein sequence ID" value="AJF23986.1"/>
    <property type="molecule type" value="Genomic_DNA"/>
</dbReference>
<keyword evidence="13" id="KW-0375">Hydrogen ion transport</keyword>
<comment type="subunit">
    <text evidence="4 13 14">F-type ATPases have 2 components, CF(1) - the catalytic core - and CF(0) - the membrane proton channel. CF(1) has five subunits: alpha(3), beta(3), gamma(1), delta(1), epsilon(1). CF(0) has three main subunits: a, b and c.</text>
</comment>
<keyword evidence="9 13" id="KW-0139">CF(1)</keyword>
<dbReference type="CDD" id="cd12152">
    <property type="entry name" value="F1-ATPase_delta"/>
    <property type="match status" value="1"/>
</dbReference>
<reference evidence="16 17" key="1">
    <citation type="submission" date="2014-04" db="EMBL/GenBank/DDBJ databases">
        <title>Genome reduction and metabolic complementation of the dual endosymbionts in the whitefly Bemisia tabaci.</title>
        <authorList>
            <person name="Rao Q."/>
            <person name="Rollat-Farnier P.-A."/>
            <person name="Zhang Z.-X."/>
            <person name="Santos-Garcia D."/>
            <person name="Silva F.J."/>
            <person name="Moya A."/>
            <person name="Zhu D.-T."/>
            <person name="Klein C.C."/>
            <person name="Vavre F."/>
            <person name="Sagot M.-F."/>
            <person name="Liu S.-S."/>
            <person name="Mouton L."/>
            <person name="Wang X.-W."/>
        </authorList>
    </citation>
    <scope>NUCLEOTIDE SEQUENCE [LARGE SCALE GENOMIC DNA]</scope>
    <source>
        <strain evidence="16 17">BT-Q</strain>
    </source>
</reference>
<evidence type="ECO:0000256" key="11">
    <source>
        <dbReference type="ARBA" id="ARBA00030215"/>
    </source>
</evidence>
<keyword evidence="13" id="KW-1003">Cell membrane</keyword>
<keyword evidence="10 13" id="KW-0066">ATP synthesis</keyword>
<dbReference type="Pfam" id="PF02823">
    <property type="entry name" value="ATP-synt_DE_N"/>
    <property type="match status" value="1"/>
</dbReference>
<organism evidence="16 17">
    <name type="scientific">Candidatus Portiera aleyrodidarum MED</name>
    <name type="common">Bemisia tabaci</name>
    <dbReference type="NCBI Taxonomy" id="1163752"/>
    <lineage>
        <taxon>Bacteria</taxon>
        <taxon>Pseudomonadati</taxon>
        <taxon>Pseudomonadota</taxon>
        <taxon>Gammaproteobacteria</taxon>
        <taxon>Candidatus Johnevansiales</taxon>
        <taxon>Candidatus Johnevansiaceae</taxon>
        <taxon>Candidatus Portiera</taxon>
    </lineage>
</organism>
<keyword evidence="6 13" id="KW-0813">Transport</keyword>
<comment type="function">
    <text evidence="1 13">Produces ATP from ADP in the presence of a proton gradient across the membrane.</text>
</comment>
<evidence type="ECO:0000256" key="9">
    <source>
        <dbReference type="ARBA" id="ARBA00023196"/>
    </source>
</evidence>
<keyword evidence="7 13" id="KW-0406">Ion transport</keyword>
<sequence length="142" mass="15821">MNSIQCDIMSIDCLIFSKKIKQITAIGTEGELGVLSGHTPFITQLNSGPLIITHINNKKEIFYLDGGLIEVESNMISCLSYSIIKANEINEYELTKNINEAKVLIKEKSSTINYTRAIADISLAHSRLRTLKQFKTTLTNNA</sequence>
<evidence type="ECO:0000256" key="6">
    <source>
        <dbReference type="ARBA" id="ARBA00022448"/>
    </source>
</evidence>
<evidence type="ECO:0000259" key="15">
    <source>
        <dbReference type="Pfam" id="PF02823"/>
    </source>
</evidence>
<evidence type="ECO:0000256" key="12">
    <source>
        <dbReference type="ARBA" id="ARBA00031795"/>
    </source>
</evidence>
<dbReference type="HAMAP" id="MF_00530">
    <property type="entry name" value="ATP_synth_epsil_bac"/>
    <property type="match status" value="1"/>
</dbReference>
<dbReference type="GO" id="GO:0046933">
    <property type="term" value="F:proton-transporting ATP synthase activity, rotational mechanism"/>
    <property type="evidence" value="ECO:0007669"/>
    <property type="project" value="UniProtKB-UniRule"/>
</dbReference>
<dbReference type="AlphaFoldDB" id="A0AAU8RQN6"/>
<dbReference type="SUPFAM" id="SSF51344">
    <property type="entry name" value="Epsilon subunit of F1F0-ATP synthase N-terminal domain"/>
    <property type="match status" value="1"/>
</dbReference>
<evidence type="ECO:0000256" key="5">
    <source>
        <dbReference type="ARBA" id="ARBA00014480"/>
    </source>
</evidence>
<evidence type="ECO:0000256" key="4">
    <source>
        <dbReference type="ARBA" id="ARBA00011648"/>
    </source>
</evidence>
<dbReference type="GO" id="GO:0012505">
    <property type="term" value="C:endomembrane system"/>
    <property type="evidence" value="ECO:0007669"/>
    <property type="project" value="UniProtKB-SubCell"/>
</dbReference>
<comment type="similarity">
    <text evidence="3 13 14">Belongs to the ATPase epsilon chain family.</text>
</comment>
<evidence type="ECO:0000313" key="17">
    <source>
        <dbReference type="Proteomes" id="UP000031624"/>
    </source>
</evidence>
<dbReference type="PANTHER" id="PTHR13822">
    <property type="entry name" value="ATP SYNTHASE DELTA/EPSILON CHAIN"/>
    <property type="match status" value="1"/>
</dbReference>
<dbReference type="InterPro" id="IPR036771">
    <property type="entry name" value="ATPsynth_dsu/esu_N"/>
</dbReference>
<dbReference type="InterPro" id="IPR020546">
    <property type="entry name" value="ATP_synth_F1_dsu/esu_N"/>
</dbReference>
<dbReference type="GeneID" id="66279898"/>
<comment type="subcellular location">
    <subcellularLocation>
        <location evidence="13">Cell membrane</location>
        <topology evidence="13">Peripheral membrane protein</topology>
    </subcellularLocation>
    <subcellularLocation>
        <location evidence="2">Endomembrane system</location>
        <topology evidence="2">Peripheral membrane protein</topology>
    </subcellularLocation>
</comment>
<evidence type="ECO:0000313" key="16">
    <source>
        <dbReference type="EMBL" id="AJF23986.1"/>
    </source>
</evidence>
<dbReference type="Proteomes" id="UP000031624">
    <property type="component" value="Chromosome"/>
</dbReference>